<evidence type="ECO:0000256" key="2">
    <source>
        <dbReference type="SAM" id="MobiDB-lite"/>
    </source>
</evidence>
<reference evidence="3 4" key="1">
    <citation type="submission" date="2018-06" db="EMBL/GenBank/DDBJ databases">
        <title>Comparative genomics reveals the genomic features of Rhizophagus irregularis, R. cerebriforme, R. diaphanum and Gigaspora rosea, and their symbiotic lifestyle signature.</title>
        <authorList>
            <person name="Morin E."/>
            <person name="San Clemente H."/>
            <person name="Chen E.C.H."/>
            <person name="De La Providencia I."/>
            <person name="Hainaut M."/>
            <person name="Kuo A."/>
            <person name="Kohler A."/>
            <person name="Murat C."/>
            <person name="Tang N."/>
            <person name="Roy S."/>
            <person name="Loubradou J."/>
            <person name="Henrissat B."/>
            <person name="Grigoriev I.V."/>
            <person name="Corradi N."/>
            <person name="Roux C."/>
            <person name="Martin F.M."/>
        </authorList>
    </citation>
    <scope>NUCLEOTIDE SEQUENCE [LARGE SCALE GENOMIC DNA]</scope>
    <source>
        <strain evidence="3 4">DAOM 227022</strain>
    </source>
</reference>
<accession>A0A397SV22</accession>
<keyword evidence="1" id="KW-0175">Coiled coil</keyword>
<organism evidence="3 4">
    <name type="scientific">Glomus cerebriforme</name>
    <dbReference type="NCBI Taxonomy" id="658196"/>
    <lineage>
        <taxon>Eukaryota</taxon>
        <taxon>Fungi</taxon>
        <taxon>Fungi incertae sedis</taxon>
        <taxon>Mucoromycota</taxon>
        <taxon>Glomeromycotina</taxon>
        <taxon>Glomeromycetes</taxon>
        <taxon>Glomerales</taxon>
        <taxon>Glomeraceae</taxon>
        <taxon>Glomus</taxon>
    </lineage>
</organism>
<dbReference type="AlphaFoldDB" id="A0A397SV22"/>
<dbReference type="OrthoDB" id="2411313at2759"/>
<evidence type="ECO:0000313" key="3">
    <source>
        <dbReference type="EMBL" id="RIA90020.1"/>
    </source>
</evidence>
<dbReference type="Proteomes" id="UP000265703">
    <property type="component" value="Unassembled WGS sequence"/>
</dbReference>
<name>A0A397SV22_9GLOM</name>
<feature type="compositionally biased region" description="Polar residues" evidence="2">
    <location>
        <begin position="386"/>
        <end position="400"/>
    </location>
</feature>
<evidence type="ECO:0000313" key="4">
    <source>
        <dbReference type="Proteomes" id="UP000265703"/>
    </source>
</evidence>
<evidence type="ECO:0000256" key="1">
    <source>
        <dbReference type="SAM" id="Coils"/>
    </source>
</evidence>
<sequence>MTSNKQAMTSEEIDDIINNIIDRNKRLEEENANLRRKLKSLEQKNDALEKEASKYQSALGIATNFDLSDDGQSQGIKLIKDILALHDTLEKYVTNLKPEIDVNINEAKKLLDKYGCKANISDEEPNKPLIKAVLQRHVLEEILNQANYYFKQISSKEHHLESDIAFFTSLLTILVEKLYNNCLGNDEITHLTSIRLRQQVYTVLGTRGFNDIKKSNNEYSKHNFIEIISKKINKMMNKYRNIKDGEKKKYVNGLAENLVKNVVRIFCFRLLIQEPPAQYRWFDNNDKINKIYMKGSWDEDEIEDMVVEVCSFPMIYEPSPDVPNGFKVYTPAKVFASHIIKQSLIKKGISTVGCIFKNLNSSNNDSTLTPHISEDEYDVSSSDSVTQENEVSNNTNIVNK</sequence>
<dbReference type="EMBL" id="QKYT01000195">
    <property type="protein sequence ID" value="RIA90020.1"/>
    <property type="molecule type" value="Genomic_DNA"/>
</dbReference>
<comment type="caution">
    <text evidence="3">The sequence shown here is derived from an EMBL/GenBank/DDBJ whole genome shotgun (WGS) entry which is preliminary data.</text>
</comment>
<feature type="coiled-coil region" evidence="1">
    <location>
        <begin position="10"/>
        <end position="58"/>
    </location>
</feature>
<feature type="region of interest" description="Disordered" evidence="2">
    <location>
        <begin position="381"/>
        <end position="400"/>
    </location>
</feature>
<protein>
    <submittedName>
        <fullName evidence="3">Uncharacterized protein</fullName>
    </submittedName>
</protein>
<gene>
    <name evidence="3" type="ORF">C1645_738158</name>
</gene>
<keyword evidence="4" id="KW-1185">Reference proteome</keyword>
<proteinExistence type="predicted"/>